<dbReference type="Proteomes" id="UP001216595">
    <property type="component" value="Unassembled WGS sequence"/>
</dbReference>
<name>A0ABT5IB07_9CAUL</name>
<reference evidence="3 4" key="1">
    <citation type="submission" date="2023-01" db="EMBL/GenBank/DDBJ databases">
        <title>Novel species of the genus Asticcacaulis isolated from rivers.</title>
        <authorList>
            <person name="Lu H."/>
        </authorList>
    </citation>
    <scope>NUCLEOTIDE SEQUENCE [LARGE SCALE GENOMIC DNA]</scope>
    <source>
        <strain evidence="3 4">DXS10W</strain>
    </source>
</reference>
<keyword evidence="2" id="KW-0732">Signal</keyword>
<accession>A0ABT5IB07</accession>
<sequence>MKALLRATALSVILAIPVLPVWAEVDPAVQAKFETIYKTEWEWRGKQSAANEDTPADQRGGGLPDVSKAAQDKKLAYWQTVLKQLDAIDINKLSEKDADNYRVYRFQIETLINAQVYKLYERPVAGDTSFWADLAYISSGTFRSEKDYLNYIKTLGEMPRYFGQNIDNMRSGLKRGFTLPRVSLKGRDVSLTKVIEAKGEANPFYKPFNHFPATIPADKQAELKKLGLEAIQKSVIPAHQSVLTFLTGEYTPKATSSIAATDLPDGRNFYQAQIYEYTTLTLTPDQIHQIGLDEVAKIRGEMDAVMKEVGFNGDLRAFLTFLRTDPQFYAKTPQELLDRSAWAAKMFDGKAGDYFGRLPRMRFAIIPVAPEIAPFYTSGRGGPGGYWVNTYNLPSRPLYSVMALTLHESAPGHAFQMPLAMENKGLPPFRQSGYISAYGEGWALYSERLGVEMGMYQTPYERFGMLSYQMWRAARLVVDTGMHAKGWTRDQALDFLRENTALSEHEITTEVDRYIAWPGQALSYYLGEMAIWKARAKAEAALGDKFDIRAFHDTVLELGSVPLPVMEKAVDRFIERGGTSPYRDQD</sequence>
<dbReference type="RefSeq" id="WP_272740134.1">
    <property type="nucleotide sequence ID" value="NZ_JAQQKW010000002.1"/>
</dbReference>
<dbReference type="PANTHER" id="PTHR33361">
    <property type="entry name" value="GLR0591 PROTEIN"/>
    <property type="match status" value="1"/>
</dbReference>
<keyword evidence="4" id="KW-1185">Reference proteome</keyword>
<organism evidence="3 4">
    <name type="scientific">Asticcacaulis currens</name>
    <dbReference type="NCBI Taxonomy" id="2984210"/>
    <lineage>
        <taxon>Bacteria</taxon>
        <taxon>Pseudomonadati</taxon>
        <taxon>Pseudomonadota</taxon>
        <taxon>Alphaproteobacteria</taxon>
        <taxon>Caulobacterales</taxon>
        <taxon>Caulobacteraceae</taxon>
        <taxon>Asticcacaulis</taxon>
    </lineage>
</organism>
<feature type="chain" id="PRO_5046075870" evidence="2">
    <location>
        <begin position="24"/>
        <end position="586"/>
    </location>
</feature>
<feature type="signal peptide" evidence="2">
    <location>
        <begin position="1"/>
        <end position="23"/>
    </location>
</feature>
<comment type="caution">
    <text evidence="3">The sequence shown here is derived from an EMBL/GenBank/DDBJ whole genome shotgun (WGS) entry which is preliminary data.</text>
</comment>
<dbReference type="Pfam" id="PF05960">
    <property type="entry name" value="DUF885"/>
    <property type="match status" value="1"/>
</dbReference>
<evidence type="ECO:0000313" key="4">
    <source>
        <dbReference type="Proteomes" id="UP001216595"/>
    </source>
</evidence>
<feature type="region of interest" description="Disordered" evidence="1">
    <location>
        <begin position="47"/>
        <end position="66"/>
    </location>
</feature>
<evidence type="ECO:0000313" key="3">
    <source>
        <dbReference type="EMBL" id="MDC7693366.1"/>
    </source>
</evidence>
<dbReference type="InterPro" id="IPR010281">
    <property type="entry name" value="DUF885"/>
</dbReference>
<evidence type="ECO:0000256" key="2">
    <source>
        <dbReference type="SAM" id="SignalP"/>
    </source>
</evidence>
<protein>
    <submittedName>
        <fullName evidence="3">DUF885 family protein</fullName>
    </submittedName>
</protein>
<proteinExistence type="predicted"/>
<dbReference type="PANTHER" id="PTHR33361:SF2">
    <property type="entry name" value="DUF885 DOMAIN-CONTAINING PROTEIN"/>
    <property type="match status" value="1"/>
</dbReference>
<evidence type="ECO:0000256" key="1">
    <source>
        <dbReference type="SAM" id="MobiDB-lite"/>
    </source>
</evidence>
<gene>
    <name evidence="3" type="ORF">PQU94_03605</name>
</gene>
<dbReference type="EMBL" id="JAQQKW010000002">
    <property type="protein sequence ID" value="MDC7693366.1"/>
    <property type="molecule type" value="Genomic_DNA"/>
</dbReference>